<evidence type="ECO:0000259" key="10">
    <source>
        <dbReference type="PROSITE" id="PS50157"/>
    </source>
</evidence>
<dbReference type="InterPro" id="IPR013087">
    <property type="entry name" value="Znf_C2H2_type"/>
</dbReference>
<accession>A0AAV2RSH2</accession>
<keyword evidence="6" id="KW-0805">Transcription regulation</keyword>
<evidence type="ECO:0000256" key="6">
    <source>
        <dbReference type="ARBA" id="ARBA00023015"/>
    </source>
</evidence>
<gene>
    <name evidence="11" type="ORF">MNOR_LOCUS27328</name>
</gene>
<dbReference type="GO" id="GO:0005634">
    <property type="term" value="C:nucleus"/>
    <property type="evidence" value="ECO:0007669"/>
    <property type="project" value="UniProtKB-SubCell"/>
</dbReference>
<dbReference type="Proteomes" id="UP001497623">
    <property type="component" value="Unassembled WGS sequence"/>
</dbReference>
<dbReference type="PROSITE" id="PS50157">
    <property type="entry name" value="ZINC_FINGER_C2H2_2"/>
    <property type="match status" value="2"/>
</dbReference>
<keyword evidence="5" id="KW-0862">Zinc</keyword>
<dbReference type="PANTHER" id="PTHR47772:SF13">
    <property type="entry name" value="GASTRULA ZINC FINGER PROTEIN XLCGF49.1-LIKE-RELATED"/>
    <property type="match status" value="1"/>
</dbReference>
<evidence type="ECO:0000256" key="5">
    <source>
        <dbReference type="ARBA" id="ARBA00022833"/>
    </source>
</evidence>
<evidence type="ECO:0000256" key="8">
    <source>
        <dbReference type="ARBA" id="ARBA00023242"/>
    </source>
</evidence>
<dbReference type="PROSITE" id="PS00028">
    <property type="entry name" value="ZINC_FINGER_C2H2_1"/>
    <property type="match status" value="1"/>
</dbReference>
<proteinExistence type="predicted"/>
<keyword evidence="3" id="KW-0677">Repeat</keyword>
<dbReference type="SMART" id="SM00355">
    <property type="entry name" value="ZnF_C2H2"/>
    <property type="match status" value="3"/>
</dbReference>
<comment type="subcellular location">
    <subcellularLocation>
        <location evidence="1">Nucleus</location>
    </subcellularLocation>
</comment>
<dbReference type="GO" id="GO:0008270">
    <property type="term" value="F:zinc ion binding"/>
    <property type="evidence" value="ECO:0007669"/>
    <property type="project" value="UniProtKB-KW"/>
</dbReference>
<name>A0AAV2RSH2_MEGNR</name>
<evidence type="ECO:0000256" key="3">
    <source>
        <dbReference type="ARBA" id="ARBA00022737"/>
    </source>
</evidence>
<comment type="caution">
    <text evidence="11">The sequence shown here is derived from an EMBL/GenBank/DDBJ whole genome shotgun (WGS) entry which is preliminary data.</text>
</comment>
<dbReference type="Gene3D" id="3.30.160.60">
    <property type="entry name" value="Classic Zinc Finger"/>
    <property type="match status" value="3"/>
</dbReference>
<sequence>MDKIRTNNGFHVNVETMKDDVSIETLYDNTDPLQASAEDFDYNMDMKVKQVTAQEIEDPGSNLSFSECSNKNLCKSPEPSTSNFNDKNYDYSTVNMLYFESILQTCINRKEYLCCHCNKSSDWDGIIIEHKIKQTGNNPYQWQCNYCFKRFAGQNKIDMGKHLRNHIQDKPFKCIQCCRDLAQITRLVQRQIRTQKNNLLKNINTCPEETNINATSVVRFYRSLHRKRTLPEEKPYKCSLSTEKFKMKNSLVEHQNIHTKVKLHTCSQCNMTFSRKGQPTNHQETHTRNQPYQCSQCEKKINEKSFKNPFVNTHSGDTIPM</sequence>
<dbReference type="PANTHER" id="PTHR47772">
    <property type="entry name" value="ZINC FINGER PROTEIN 200"/>
    <property type="match status" value="1"/>
</dbReference>
<evidence type="ECO:0000256" key="4">
    <source>
        <dbReference type="ARBA" id="ARBA00022771"/>
    </source>
</evidence>
<dbReference type="SUPFAM" id="SSF57667">
    <property type="entry name" value="beta-beta-alpha zinc fingers"/>
    <property type="match status" value="2"/>
</dbReference>
<evidence type="ECO:0000256" key="2">
    <source>
        <dbReference type="ARBA" id="ARBA00022723"/>
    </source>
</evidence>
<feature type="domain" description="C2H2-type" evidence="10">
    <location>
        <begin position="236"/>
        <end position="263"/>
    </location>
</feature>
<evidence type="ECO:0000313" key="12">
    <source>
        <dbReference type="Proteomes" id="UP001497623"/>
    </source>
</evidence>
<evidence type="ECO:0000256" key="7">
    <source>
        <dbReference type="ARBA" id="ARBA00023163"/>
    </source>
</evidence>
<keyword evidence="4 9" id="KW-0863">Zinc-finger</keyword>
<keyword evidence="8" id="KW-0539">Nucleus</keyword>
<keyword evidence="2" id="KW-0479">Metal-binding</keyword>
<feature type="domain" description="C2H2-type" evidence="10">
    <location>
        <begin position="264"/>
        <end position="291"/>
    </location>
</feature>
<evidence type="ECO:0000256" key="9">
    <source>
        <dbReference type="PROSITE-ProRule" id="PRU00042"/>
    </source>
</evidence>
<dbReference type="InterPro" id="IPR050636">
    <property type="entry name" value="C2H2-ZF_domain-containing"/>
</dbReference>
<dbReference type="EMBL" id="CAXKWB010028578">
    <property type="protein sequence ID" value="CAL4133788.1"/>
    <property type="molecule type" value="Genomic_DNA"/>
</dbReference>
<protein>
    <recommendedName>
        <fullName evidence="10">C2H2-type domain-containing protein</fullName>
    </recommendedName>
</protein>
<dbReference type="InterPro" id="IPR036236">
    <property type="entry name" value="Znf_C2H2_sf"/>
</dbReference>
<dbReference type="FunFam" id="3.30.160.60:FF:000446">
    <property type="entry name" value="Zinc finger protein"/>
    <property type="match status" value="1"/>
</dbReference>
<keyword evidence="7" id="KW-0804">Transcription</keyword>
<reference evidence="11 12" key="1">
    <citation type="submission" date="2024-05" db="EMBL/GenBank/DDBJ databases">
        <authorList>
            <person name="Wallberg A."/>
        </authorList>
    </citation>
    <scope>NUCLEOTIDE SEQUENCE [LARGE SCALE GENOMIC DNA]</scope>
</reference>
<dbReference type="AlphaFoldDB" id="A0AAV2RSH2"/>
<evidence type="ECO:0000256" key="1">
    <source>
        <dbReference type="ARBA" id="ARBA00004123"/>
    </source>
</evidence>
<organism evidence="11 12">
    <name type="scientific">Meganyctiphanes norvegica</name>
    <name type="common">Northern krill</name>
    <name type="synonym">Thysanopoda norvegica</name>
    <dbReference type="NCBI Taxonomy" id="48144"/>
    <lineage>
        <taxon>Eukaryota</taxon>
        <taxon>Metazoa</taxon>
        <taxon>Ecdysozoa</taxon>
        <taxon>Arthropoda</taxon>
        <taxon>Crustacea</taxon>
        <taxon>Multicrustacea</taxon>
        <taxon>Malacostraca</taxon>
        <taxon>Eumalacostraca</taxon>
        <taxon>Eucarida</taxon>
        <taxon>Euphausiacea</taxon>
        <taxon>Euphausiidae</taxon>
        <taxon>Meganyctiphanes</taxon>
    </lineage>
</organism>
<keyword evidence="12" id="KW-1185">Reference proteome</keyword>
<evidence type="ECO:0000313" key="11">
    <source>
        <dbReference type="EMBL" id="CAL4133788.1"/>
    </source>
</evidence>